<dbReference type="AlphaFoldDB" id="A0A1M4ZVZ1"/>
<proteinExistence type="predicted"/>
<organism evidence="1 2">
    <name type="scientific">Bacteroides luti</name>
    <dbReference type="NCBI Taxonomy" id="1297750"/>
    <lineage>
        <taxon>Bacteria</taxon>
        <taxon>Pseudomonadati</taxon>
        <taxon>Bacteroidota</taxon>
        <taxon>Bacteroidia</taxon>
        <taxon>Bacteroidales</taxon>
        <taxon>Bacteroidaceae</taxon>
        <taxon>Bacteroides</taxon>
    </lineage>
</organism>
<protein>
    <submittedName>
        <fullName evidence="1">Uncharacterized protein</fullName>
    </submittedName>
</protein>
<sequence>MQCLVDLTEFTDQPVFDPSLFVTICKRLQIDNFKAFTEELLSILIRNFHNINSKNSIQYIKFAKCVLINSRSYYGVSYVQLKACPL</sequence>
<name>A0A1M4ZVZ1_9BACE</name>
<evidence type="ECO:0000313" key="1">
    <source>
        <dbReference type="EMBL" id="SHF22203.1"/>
    </source>
</evidence>
<keyword evidence="2" id="KW-1185">Reference proteome</keyword>
<reference evidence="1 2" key="1">
    <citation type="submission" date="2016-11" db="EMBL/GenBank/DDBJ databases">
        <authorList>
            <person name="Jaros S."/>
            <person name="Januszkiewicz K."/>
            <person name="Wedrychowicz H."/>
        </authorList>
    </citation>
    <scope>NUCLEOTIDE SEQUENCE [LARGE SCALE GENOMIC DNA]</scope>
    <source>
        <strain evidence="1 2">DSM 26991</strain>
    </source>
</reference>
<dbReference type="Proteomes" id="UP000184509">
    <property type="component" value="Unassembled WGS sequence"/>
</dbReference>
<dbReference type="STRING" id="1297750.SAMN05444405_10672"/>
<accession>A0A1M4ZVZ1</accession>
<evidence type="ECO:0000313" key="2">
    <source>
        <dbReference type="Proteomes" id="UP000184509"/>
    </source>
</evidence>
<dbReference type="EMBL" id="FQTV01000006">
    <property type="protein sequence ID" value="SHF22203.1"/>
    <property type="molecule type" value="Genomic_DNA"/>
</dbReference>
<gene>
    <name evidence="1" type="ORF">SAMN05444405_10672</name>
</gene>